<proteinExistence type="predicted"/>
<organism evidence="2 3">
    <name type="scientific">Myxococcus fulvus (strain ATCC BAA-855 / HW-1)</name>
    <dbReference type="NCBI Taxonomy" id="483219"/>
    <lineage>
        <taxon>Bacteria</taxon>
        <taxon>Pseudomonadati</taxon>
        <taxon>Myxococcota</taxon>
        <taxon>Myxococcia</taxon>
        <taxon>Myxococcales</taxon>
        <taxon>Cystobacterineae</taxon>
        <taxon>Myxococcaceae</taxon>
        <taxon>Myxococcus</taxon>
    </lineage>
</organism>
<reference evidence="2 3" key="1">
    <citation type="journal article" date="2011" name="J. Bacteriol.">
        <title>Genome sequence of the halotolerant marine bacterium Myxococcus fulvus HW-1.</title>
        <authorList>
            <person name="Li Z.F."/>
            <person name="Li X."/>
            <person name="Liu H."/>
            <person name="Liu X."/>
            <person name="Han K."/>
            <person name="Wu Z.H."/>
            <person name="Hu W."/>
            <person name="Li F.F."/>
            <person name="Li Y.Z."/>
        </authorList>
    </citation>
    <scope>NUCLEOTIDE SEQUENCE [LARGE SCALE GENOMIC DNA]</scope>
    <source>
        <strain evidence="3">ATCC BAA-855 / HW-1</strain>
    </source>
</reference>
<name>F8CGG0_MYXFH</name>
<dbReference type="AlphaFoldDB" id="F8CGG0"/>
<evidence type="ECO:0000313" key="3">
    <source>
        <dbReference type="Proteomes" id="UP000000488"/>
    </source>
</evidence>
<feature type="region of interest" description="Disordered" evidence="1">
    <location>
        <begin position="314"/>
        <end position="335"/>
    </location>
</feature>
<dbReference type="Proteomes" id="UP000000488">
    <property type="component" value="Chromosome"/>
</dbReference>
<evidence type="ECO:0000256" key="1">
    <source>
        <dbReference type="SAM" id="MobiDB-lite"/>
    </source>
</evidence>
<feature type="compositionally biased region" description="Polar residues" evidence="1">
    <location>
        <begin position="325"/>
        <end position="335"/>
    </location>
</feature>
<accession>F8CGG0</accession>
<dbReference type="KEGG" id="mfu:LILAB_34070"/>
<gene>
    <name evidence="2" type="ordered locus">LILAB_34070</name>
</gene>
<evidence type="ECO:0000313" key="2">
    <source>
        <dbReference type="EMBL" id="AEI68695.1"/>
    </source>
</evidence>
<dbReference type="HOGENOM" id="CLU_828540_0_0_7"/>
<feature type="region of interest" description="Disordered" evidence="1">
    <location>
        <begin position="148"/>
        <end position="172"/>
    </location>
</feature>
<sequence length="335" mass="38882">MDVGAEAMRREKVVFVRGGQIGEDRPWRMFHFDPRREQDPSRQYDLVYFDMPAGKRKTWEGWQPARGWPPRRRPTHEVELRRVHLLDARPDGSAFEATGPEKPTILNLYDWVKAQEPSSIGALHFFTHGDYSEPIIWEHCYEGGKPPLRPLAEPRHPNDTEPRRRDFFGTNPLAGTEGPRFWSAFASDAFVKMWGCDAAKENRRMVLKQAKEPTQTRSEDILDSIEETYAMLLARLLGVTVWAPPIGWGTRVDPQLRHPGLKYRGVWPPDWRTELWWRVEQFPDEAQKVFRDFGAKIDSTRYVGYHPAWLASARRPPAPPPLKVTSPQELQLEQP</sequence>
<dbReference type="EMBL" id="CP002830">
    <property type="protein sequence ID" value="AEI68695.1"/>
    <property type="molecule type" value="Genomic_DNA"/>
</dbReference>
<protein>
    <submittedName>
        <fullName evidence="2">Uncharacterized protein</fullName>
    </submittedName>
</protein>
<feature type="compositionally biased region" description="Basic and acidic residues" evidence="1">
    <location>
        <begin position="152"/>
        <end position="167"/>
    </location>
</feature>